<evidence type="ECO:0000256" key="10">
    <source>
        <dbReference type="RuleBase" id="RU364101"/>
    </source>
</evidence>
<feature type="compositionally biased region" description="Low complexity" evidence="11">
    <location>
        <begin position="773"/>
        <end position="790"/>
    </location>
</feature>
<keyword evidence="5 10" id="KW-0931">ER-Golgi transport</keyword>
<comment type="similarity">
    <text evidence="2 10">Belongs to the SEC16 family.</text>
</comment>
<evidence type="ECO:0000256" key="4">
    <source>
        <dbReference type="ARBA" id="ARBA00022824"/>
    </source>
</evidence>
<comment type="subcellular location">
    <subcellularLocation>
        <location evidence="1">Endoplasmic reticulum membrane</location>
        <topology evidence="1">Peripheral membrane protein</topology>
        <orientation evidence="1">Cytoplasmic side</orientation>
    </subcellularLocation>
</comment>
<feature type="compositionally biased region" description="Polar residues" evidence="11">
    <location>
        <begin position="1537"/>
        <end position="1547"/>
    </location>
</feature>
<keyword evidence="6 10" id="KW-0653">Protein transport</keyword>
<keyword evidence="3 10" id="KW-0813">Transport</keyword>
<keyword evidence="7 10" id="KW-0072">Autophagy</keyword>
<evidence type="ECO:0000256" key="5">
    <source>
        <dbReference type="ARBA" id="ARBA00022892"/>
    </source>
</evidence>
<feature type="domain" description="Sec16 Sec23-binding" evidence="12">
    <location>
        <begin position="1067"/>
        <end position="1367"/>
    </location>
</feature>
<dbReference type="GO" id="GO:0007030">
    <property type="term" value="P:Golgi organization"/>
    <property type="evidence" value="ECO:0007669"/>
    <property type="project" value="TreeGrafter"/>
</dbReference>
<evidence type="ECO:0000256" key="6">
    <source>
        <dbReference type="ARBA" id="ARBA00022927"/>
    </source>
</evidence>
<feature type="compositionally biased region" description="Low complexity" evidence="11">
    <location>
        <begin position="389"/>
        <end position="401"/>
    </location>
</feature>
<comment type="function">
    <text evidence="9 10">Involved in the initiation of assembly of the COPII coat required for the formation of transport vesicles from the endoplasmic reticulum (ER) and the selection of cargo molecules. Also involved in autophagy.</text>
</comment>
<dbReference type="InterPro" id="IPR024298">
    <property type="entry name" value="Sec16_Sec23-bd"/>
</dbReference>
<feature type="compositionally biased region" description="Acidic residues" evidence="11">
    <location>
        <begin position="177"/>
        <end position="201"/>
    </location>
</feature>
<feature type="compositionally biased region" description="Low complexity" evidence="11">
    <location>
        <begin position="503"/>
        <end position="560"/>
    </location>
</feature>
<dbReference type="FunFam" id="1.25.40.1030:FF:000008">
    <property type="entry name" value="Protein transport protein sec16"/>
    <property type="match status" value="1"/>
</dbReference>
<evidence type="ECO:0000259" key="13">
    <source>
        <dbReference type="Pfam" id="PF12932"/>
    </source>
</evidence>
<evidence type="ECO:0000256" key="11">
    <source>
        <dbReference type="SAM" id="MobiDB-lite"/>
    </source>
</evidence>
<feature type="compositionally biased region" description="Basic residues" evidence="11">
    <location>
        <begin position="1809"/>
        <end position="1818"/>
    </location>
</feature>
<feature type="domain" description="Sec16 central conserved" evidence="13">
    <location>
        <begin position="889"/>
        <end position="1007"/>
    </location>
</feature>
<dbReference type="InterPro" id="IPR024340">
    <property type="entry name" value="Sec16_CCD"/>
</dbReference>
<feature type="compositionally biased region" description="Low complexity" evidence="11">
    <location>
        <begin position="657"/>
        <end position="674"/>
    </location>
</feature>
<dbReference type="OrthoDB" id="8918678at2759"/>
<gene>
    <name evidence="14" type="ORF">PMIN01_09805</name>
</gene>
<feature type="region of interest" description="Disordered" evidence="11">
    <location>
        <begin position="1684"/>
        <end position="1827"/>
    </location>
</feature>
<dbReference type="Gene3D" id="1.25.40.1030">
    <property type="match status" value="1"/>
</dbReference>
<evidence type="ECO:0000256" key="2">
    <source>
        <dbReference type="ARBA" id="ARBA00005927"/>
    </source>
</evidence>
<dbReference type="PANTHER" id="PTHR13402:SF6">
    <property type="entry name" value="SECRETORY 16, ISOFORM I"/>
    <property type="match status" value="1"/>
</dbReference>
<feature type="compositionally biased region" description="Polar residues" evidence="11">
    <location>
        <begin position="696"/>
        <end position="706"/>
    </location>
</feature>
<dbReference type="GO" id="GO:0015031">
    <property type="term" value="P:protein transport"/>
    <property type="evidence" value="ECO:0007669"/>
    <property type="project" value="UniProtKB-KW"/>
</dbReference>
<dbReference type="GO" id="GO:0070971">
    <property type="term" value="C:endoplasmic reticulum exit site"/>
    <property type="evidence" value="ECO:0007669"/>
    <property type="project" value="UniProtKB-ARBA"/>
</dbReference>
<sequence length="1827" mass="194103">MDDDAPNFSYAYAGSSTPTTQSWNPALRPENESAQEQSAKLQPSPQIIPQSKPSLEDGQEEDSEDDVPSIPEVETTFAPLNNGVPGHERPSGEDFFSRQQQAEDPESVEPSSEEEDDDDEEDEDEDEDESEEDESEEAQVQGSALAAATESLSLKDATAKEPVGANQAAPAPPSDHSEEESEEESEAESSEEEEEEEEEEHPEVQYEHQGETTLLEKAVAESEKAPLVADAEPESDDWGASGEDLDLAGTPQNALNEAPLQAPLQTPRPEAGGTTVGDDFIKDTSVGGNTGEVTNDWGNDDGDEFFAGATAPQVVEPTQSGAEENPGAHVVHKTEESEPAAGDSAWDLDLDDDFLETEDAGPIFELDDDDGFLEDEPTEGTEQPVQSVSAPATSRYAPAAAQTLQPTVNPYGAPAPQLTNLSQPGLTPGIPTPTAIYGAYGQPAPIQQTPSRPGMPSSAESFAAKAREGYHSPYDLPEDIVTTRRRPAPRTASIPSAPPSAPPRSSSMSNSGSPQPLPPSNLSASSLSPPSSGYSYQPQMTGLSLNAPPKPAALAKSPSSDFFAELPITSKPKPSGRYTPQPAAPQQPPAPGFPPKERTASWSSLRNEFKPDADNYISQLQQPDRLPVFPEQPTAPVRANSLPVPQPAPVPLSNRYSPAPSQAPSAPPANARYSPAPPSAPATTARYSPAPPPPQGSVTQALNQHTAPPLGGPPRPPSQNYLPRTSSPLAYHTSRQQLEPAVNAQQHTPDLSRSSLEGVTEEPQQQVGSPPIARTATPPVRSTPSSVVSSPRKKGNYTPQYQPIDASTAPAPSQTESPPASFKPPVRSFSNMEPLAAAFGGPPHPTHVAPGSQDVNTIPPRRQPALQYDCIAPTDERATDPLERWRGYPIFKWGLGGMAVTTSPKQVPRYGGGASTPMVKCSPGEIRTQSVKEVLPLSEDITKFPGPLKAKSKKKDVSAWLVQRIGALEAHRQSPGLDLSHSADELERLEEKILLWKVLQVFIDNDGVLDGNPVVDAAVRKIFAAGADASADGEGSFTTAAELVGRPRSNTTSVQADPVDPKAVEELRTLLTKGDREKAVWHAVDQRLWAHAMLLSSTLNKDIWKQVVQEFVQKEVKKLGRNNQALAVLYEIFAGNHDDCIDELVPASARAGFQMMSTDGAGTTENALQGLDRWRETLTLVLNNRSEGDPAALVSLGKLLAGYGRVEAAHICFIFARSRAHINGVDDPEANIVLIGADHKKNPLDLGIDLDPVLLTEVYEFGLSLSAQGSSFIIPHLQNYKLAHAYQLAEYGHRADAQAYCDAITASMKATTKISPYFNGSFVAMLEDLSKRLSQSPKDGSTWRTITNTDKLTSSLFSKFTNFVAGDDEDAAPNASAGDAGPFAKIAGGTPTLSPTQSSADLYGAYSGFGIAPTAPSAPGNSKYAPSNAYAPRTSMESTRSKYEPQGRPSLESNDSNVGMRAVSDSYIPSPQIPNAFAPPQQAQLSPHPPSLSKAHSYSPLRTEYNASGPSYGNLYQPAPVATAIEPAPSYGGFQPLQASFDDSPTLSSGFQPPSSSFESSSYQPYQPSEEDFTGQSLRPKKSFMDNDDDDLATRAAALKISGSSNSKAENDRLAEEAFRKAAEEDAKRDKEAAAQKKPGSWLGGWFGGGAKKDNAMPANKPIKAKLGEENSFKYDPELKKWVNTKGGAAEAAKPMTTPPPPRSGPPSRAVSTQSGMGPPSSLPNANGLPIPPTSHPGPGQRSSSMPPPMGLPGSRASTPGFPSDNEGSRPPVLTRPSMPAVPPSRPGTGMSTASSIDDLLGAPQARKGAAKGKKKGGRYVDVMAKS</sequence>
<evidence type="ECO:0000256" key="3">
    <source>
        <dbReference type="ARBA" id="ARBA00022448"/>
    </source>
</evidence>
<dbReference type="GO" id="GO:0012507">
    <property type="term" value="C:ER to Golgi transport vesicle membrane"/>
    <property type="evidence" value="ECO:0007669"/>
    <property type="project" value="TreeGrafter"/>
</dbReference>
<evidence type="ECO:0000256" key="8">
    <source>
        <dbReference type="ARBA" id="ARBA00023136"/>
    </source>
</evidence>
<dbReference type="GO" id="GO:0070973">
    <property type="term" value="P:protein localization to endoplasmic reticulum exit site"/>
    <property type="evidence" value="ECO:0007669"/>
    <property type="project" value="TreeGrafter"/>
</dbReference>
<feature type="compositionally biased region" description="Polar residues" evidence="11">
    <location>
        <begin position="14"/>
        <end position="24"/>
    </location>
</feature>
<feature type="compositionally biased region" description="Pro residues" evidence="11">
    <location>
        <begin position="582"/>
        <end position="594"/>
    </location>
</feature>
<evidence type="ECO:0000256" key="1">
    <source>
        <dbReference type="ARBA" id="ARBA00004397"/>
    </source>
</evidence>
<feature type="compositionally biased region" description="Low complexity" evidence="11">
    <location>
        <begin position="143"/>
        <end position="154"/>
    </location>
</feature>
<dbReference type="Pfam" id="PF12931">
    <property type="entry name" value="TPR_Sec16"/>
    <property type="match status" value="1"/>
</dbReference>
<feature type="compositionally biased region" description="Low complexity" evidence="11">
    <location>
        <begin position="40"/>
        <end position="53"/>
    </location>
</feature>
<evidence type="ECO:0000313" key="15">
    <source>
        <dbReference type="Proteomes" id="UP000756921"/>
    </source>
</evidence>
<accession>A0A9P6KMM9</accession>
<keyword evidence="8 10" id="KW-0472">Membrane</keyword>
<feature type="compositionally biased region" description="Acidic residues" evidence="11">
    <location>
        <begin position="57"/>
        <end position="67"/>
    </location>
</feature>
<reference evidence="14" key="1">
    <citation type="journal article" date="2020" name="Mol. Plant Microbe Interact.">
        <title>Genome Sequence of the Biocontrol Agent Coniothyrium minitans strain Conio (IMI 134523).</title>
        <authorList>
            <person name="Patel D."/>
            <person name="Shittu T.A."/>
            <person name="Baroncelli R."/>
            <person name="Muthumeenakshi S."/>
            <person name="Osborne T.H."/>
            <person name="Janganan T.K."/>
            <person name="Sreenivasaprasad S."/>
        </authorList>
    </citation>
    <scope>NUCLEOTIDE SEQUENCE</scope>
    <source>
        <strain evidence="14">Conio</strain>
    </source>
</reference>
<dbReference type="CDD" id="cd09233">
    <property type="entry name" value="ACE1-Sec16-like"/>
    <property type="match status" value="1"/>
</dbReference>
<feature type="compositionally biased region" description="Acidic residues" evidence="11">
    <location>
        <begin position="103"/>
        <end position="137"/>
    </location>
</feature>
<dbReference type="GO" id="GO:0006914">
    <property type="term" value="P:autophagy"/>
    <property type="evidence" value="ECO:0007669"/>
    <property type="project" value="UniProtKB-KW"/>
</dbReference>
<organism evidence="14 15">
    <name type="scientific">Paraphaeosphaeria minitans</name>
    <dbReference type="NCBI Taxonomy" id="565426"/>
    <lineage>
        <taxon>Eukaryota</taxon>
        <taxon>Fungi</taxon>
        <taxon>Dikarya</taxon>
        <taxon>Ascomycota</taxon>
        <taxon>Pezizomycotina</taxon>
        <taxon>Dothideomycetes</taxon>
        <taxon>Pleosporomycetidae</taxon>
        <taxon>Pleosporales</taxon>
        <taxon>Massarineae</taxon>
        <taxon>Didymosphaeriaceae</taxon>
        <taxon>Paraphaeosphaeria</taxon>
    </lineage>
</organism>
<protein>
    <recommendedName>
        <fullName evidence="10">Protein transport protein sec16</fullName>
    </recommendedName>
</protein>
<feature type="region of interest" description="Disordered" evidence="11">
    <location>
        <begin position="1534"/>
        <end position="1660"/>
    </location>
</feature>
<name>A0A9P6KMM9_9PLEO</name>
<evidence type="ECO:0000256" key="7">
    <source>
        <dbReference type="ARBA" id="ARBA00023006"/>
    </source>
</evidence>
<dbReference type="Proteomes" id="UP000756921">
    <property type="component" value="Unassembled WGS sequence"/>
</dbReference>
<evidence type="ECO:0000313" key="14">
    <source>
        <dbReference type="EMBL" id="KAF9731876.1"/>
    </source>
</evidence>
<feature type="region of interest" description="Disordered" evidence="11">
    <location>
        <begin position="1"/>
        <end position="823"/>
    </location>
</feature>
<feature type="compositionally biased region" description="Basic and acidic residues" evidence="11">
    <location>
        <begin position="1609"/>
        <end position="1635"/>
    </location>
</feature>
<proteinExistence type="inferred from homology"/>
<keyword evidence="4 10" id="KW-0256">Endoplasmic reticulum</keyword>
<dbReference type="Pfam" id="PF12932">
    <property type="entry name" value="Sec16"/>
    <property type="match status" value="1"/>
</dbReference>
<evidence type="ECO:0000256" key="9">
    <source>
        <dbReference type="ARBA" id="ARBA00024687"/>
    </source>
</evidence>
<dbReference type="PANTHER" id="PTHR13402">
    <property type="entry name" value="RGPR-RELATED"/>
    <property type="match status" value="1"/>
</dbReference>
<evidence type="ECO:0000259" key="12">
    <source>
        <dbReference type="Pfam" id="PF12931"/>
    </source>
</evidence>
<keyword evidence="15" id="KW-1185">Reference proteome</keyword>
<dbReference type="GO" id="GO:0005789">
    <property type="term" value="C:endoplasmic reticulum membrane"/>
    <property type="evidence" value="ECO:0007669"/>
    <property type="project" value="UniProtKB-SubCell"/>
</dbReference>
<dbReference type="GO" id="GO:0016192">
    <property type="term" value="P:vesicle-mediated transport"/>
    <property type="evidence" value="ECO:0007669"/>
    <property type="project" value="UniProtKB-KW"/>
</dbReference>
<feature type="compositionally biased region" description="Basic and acidic residues" evidence="11">
    <location>
        <begin position="86"/>
        <end position="96"/>
    </location>
</feature>
<feature type="compositionally biased region" description="Low complexity" evidence="11">
    <location>
        <begin position="1548"/>
        <end position="1568"/>
    </location>
</feature>
<dbReference type="EMBL" id="WJXW01000011">
    <property type="protein sequence ID" value="KAF9731876.1"/>
    <property type="molecule type" value="Genomic_DNA"/>
</dbReference>
<comment type="caution">
    <text evidence="14">The sequence shown here is derived from an EMBL/GenBank/DDBJ whole genome shotgun (WGS) entry which is preliminary data.</text>
</comment>
<feature type="compositionally biased region" description="Acidic residues" evidence="11">
    <location>
        <begin position="346"/>
        <end position="379"/>
    </location>
</feature>
<feature type="region of interest" description="Disordered" evidence="11">
    <location>
        <begin position="1415"/>
        <end position="1497"/>
    </location>
</feature>
<feature type="compositionally biased region" description="Polar residues" evidence="11">
    <location>
        <begin position="718"/>
        <end position="768"/>
    </location>
</feature>